<sequence>MKKCAEYNLYSHPIDEESFFKQCNYCKKTWKSYQQFLSDPDVKLTGYQVSFEELEAGIFLFNHSCNNTMALPADAFTHLYDGPIFKERATGAEDCPGYCLNDCELRPCMAQCECAYVREVLQIVKDWPKDGENKKYWVSP</sequence>
<protein>
    <submittedName>
        <fullName evidence="1">Uncharacterized protein</fullName>
    </submittedName>
</protein>
<dbReference type="AlphaFoldDB" id="A0A8J6NGA4"/>
<organism evidence="1 2">
    <name type="scientific">Candidatus Desulfobia pelagia</name>
    <dbReference type="NCBI Taxonomy" id="2841692"/>
    <lineage>
        <taxon>Bacteria</taxon>
        <taxon>Pseudomonadati</taxon>
        <taxon>Thermodesulfobacteriota</taxon>
        <taxon>Desulfobulbia</taxon>
        <taxon>Desulfobulbales</taxon>
        <taxon>Desulfobulbaceae</taxon>
        <taxon>Candidatus Desulfobia</taxon>
    </lineage>
</organism>
<accession>A0A8J6NGA4</accession>
<dbReference type="Proteomes" id="UP000614424">
    <property type="component" value="Unassembled WGS sequence"/>
</dbReference>
<proteinExistence type="predicted"/>
<gene>
    <name evidence="1" type="ORF">H8E41_12870</name>
</gene>
<reference evidence="1 2" key="1">
    <citation type="submission" date="2020-08" db="EMBL/GenBank/DDBJ databases">
        <title>Bridging the membrane lipid divide: bacteria of the FCB group superphylum have the potential to synthesize archaeal ether lipids.</title>
        <authorList>
            <person name="Villanueva L."/>
            <person name="Von Meijenfeldt F.A.B."/>
            <person name="Westbye A.B."/>
            <person name="Yadav S."/>
            <person name="Hopmans E.C."/>
            <person name="Dutilh B.E."/>
            <person name="Sinninghe Damste J.S."/>
        </authorList>
    </citation>
    <scope>NUCLEOTIDE SEQUENCE [LARGE SCALE GENOMIC DNA]</scope>
    <source>
        <strain evidence="1">NIOZ-UU47</strain>
    </source>
</reference>
<evidence type="ECO:0000313" key="1">
    <source>
        <dbReference type="EMBL" id="MBC8318790.1"/>
    </source>
</evidence>
<evidence type="ECO:0000313" key="2">
    <source>
        <dbReference type="Proteomes" id="UP000614424"/>
    </source>
</evidence>
<dbReference type="EMBL" id="JACNJZ010000187">
    <property type="protein sequence ID" value="MBC8318790.1"/>
    <property type="molecule type" value="Genomic_DNA"/>
</dbReference>
<name>A0A8J6NGA4_9BACT</name>
<comment type="caution">
    <text evidence="1">The sequence shown here is derived from an EMBL/GenBank/DDBJ whole genome shotgun (WGS) entry which is preliminary data.</text>
</comment>